<evidence type="ECO:0000313" key="2">
    <source>
        <dbReference type="EnsemblPlants" id="ONIVA05G06960.1"/>
    </source>
</evidence>
<dbReference type="HOGENOM" id="CLU_2350332_0_0_1"/>
<name>A0A0E0HAS3_ORYNI</name>
<feature type="region of interest" description="Disordered" evidence="1">
    <location>
        <begin position="1"/>
        <end position="44"/>
    </location>
</feature>
<sequence length="97" mass="9648">MATTGLHVAQPGGHGCSVPDGREDGDGDGSEDDDACGDGDDATAAARLDPAVPCLDLAPLHWIQPEDVPALGEAGGRWLQLEEVAGMARVADGGSGG</sequence>
<dbReference type="EnsemblPlants" id="ONIVA05G06960.1">
    <property type="protein sequence ID" value="ONIVA05G06960.1"/>
    <property type="gene ID" value="ONIVA05G06960"/>
</dbReference>
<reference evidence="2" key="1">
    <citation type="submission" date="2015-04" db="UniProtKB">
        <authorList>
            <consortium name="EnsemblPlants"/>
        </authorList>
    </citation>
    <scope>IDENTIFICATION</scope>
    <source>
        <strain evidence="2">SL10</strain>
    </source>
</reference>
<feature type="compositionally biased region" description="Acidic residues" evidence="1">
    <location>
        <begin position="23"/>
        <end position="41"/>
    </location>
</feature>
<dbReference type="OMA" id="PRWIQPE"/>
<keyword evidence="3" id="KW-1185">Reference proteome</keyword>
<evidence type="ECO:0000256" key="1">
    <source>
        <dbReference type="SAM" id="MobiDB-lite"/>
    </source>
</evidence>
<accession>A0A0E0HAS3</accession>
<protein>
    <submittedName>
        <fullName evidence="2">Uncharacterized protein</fullName>
    </submittedName>
</protein>
<proteinExistence type="predicted"/>
<evidence type="ECO:0000313" key="3">
    <source>
        <dbReference type="Proteomes" id="UP000006591"/>
    </source>
</evidence>
<organism evidence="2">
    <name type="scientific">Oryza nivara</name>
    <name type="common">Indian wild rice</name>
    <name type="synonym">Oryza sativa f. spontanea</name>
    <dbReference type="NCBI Taxonomy" id="4536"/>
    <lineage>
        <taxon>Eukaryota</taxon>
        <taxon>Viridiplantae</taxon>
        <taxon>Streptophyta</taxon>
        <taxon>Embryophyta</taxon>
        <taxon>Tracheophyta</taxon>
        <taxon>Spermatophyta</taxon>
        <taxon>Magnoliopsida</taxon>
        <taxon>Liliopsida</taxon>
        <taxon>Poales</taxon>
        <taxon>Poaceae</taxon>
        <taxon>BOP clade</taxon>
        <taxon>Oryzoideae</taxon>
        <taxon>Oryzeae</taxon>
        <taxon>Oryzinae</taxon>
        <taxon>Oryza</taxon>
    </lineage>
</organism>
<dbReference type="Gramene" id="ONIVA05G06960.1">
    <property type="protein sequence ID" value="ONIVA05G06960.1"/>
    <property type="gene ID" value="ONIVA05G06960"/>
</dbReference>
<dbReference type="Proteomes" id="UP000006591">
    <property type="component" value="Chromosome 5"/>
</dbReference>
<reference evidence="2" key="2">
    <citation type="submission" date="2018-04" db="EMBL/GenBank/DDBJ databases">
        <title>OnivRS2 (Oryza nivara Reference Sequence Version 2).</title>
        <authorList>
            <person name="Zhang J."/>
            <person name="Kudrna D."/>
            <person name="Lee S."/>
            <person name="Talag J."/>
            <person name="Rajasekar S."/>
            <person name="Welchert J."/>
            <person name="Hsing Y.-I."/>
            <person name="Wing R.A."/>
        </authorList>
    </citation>
    <scope>NUCLEOTIDE SEQUENCE [LARGE SCALE GENOMIC DNA]</scope>
    <source>
        <strain evidence="2">SL10</strain>
    </source>
</reference>
<dbReference type="AlphaFoldDB" id="A0A0E0HAS3"/>